<dbReference type="EMBL" id="KZ149908">
    <property type="protein sequence ID" value="PZC78245.1"/>
    <property type="molecule type" value="Genomic_DNA"/>
</dbReference>
<sequence length="92" mass="10706">MKEKMTNGDVITQNLLRKYLAKMRVFGGRGTSLTPPLYFLYGPSSSPEPIPNYICWGRFQPNQMQELFFVFIIYNINIFMCKAEIKLGVLIY</sequence>
<dbReference type="Proteomes" id="UP000249218">
    <property type="component" value="Unassembled WGS sequence"/>
</dbReference>
<evidence type="ECO:0000313" key="1">
    <source>
        <dbReference type="EMBL" id="PZC78245.1"/>
    </source>
</evidence>
<evidence type="ECO:0000313" key="2">
    <source>
        <dbReference type="Proteomes" id="UP000249218"/>
    </source>
</evidence>
<organism evidence="1 2">
    <name type="scientific">Helicoverpa armigera</name>
    <name type="common">Cotton bollworm</name>
    <name type="synonym">Heliothis armigera</name>
    <dbReference type="NCBI Taxonomy" id="29058"/>
    <lineage>
        <taxon>Eukaryota</taxon>
        <taxon>Metazoa</taxon>
        <taxon>Ecdysozoa</taxon>
        <taxon>Arthropoda</taxon>
        <taxon>Hexapoda</taxon>
        <taxon>Insecta</taxon>
        <taxon>Pterygota</taxon>
        <taxon>Neoptera</taxon>
        <taxon>Endopterygota</taxon>
        <taxon>Lepidoptera</taxon>
        <taxon>Glossata</taxon>
        <taxon>Ditrysia</taxon>
        <taxon>Noctuoidea</taxon>
        <taxon>Noctuidae</taxon>
        <taxon>Heliothinae</taxon>
        <taxon>Helicoverpa</taxon>
    </lineage>
</organism>
<accession>A0A2W1BX71</accession>
<reference evidence="1 2" key="1">
    <citation type="journal article" date="2017" name="BMC Biol.">
        <title>Genomic innovations, transcriptional plasticity and gene loss underlying the evolution and divergence of two highly polyphagous and invasive Helicoverpa pest species.</title>
        <authorList>
            <person name="Pearce S.L."/>
            <person name="Clarke D.F."/>
            <person name="East P.D."/>
            <person name="Elfekih S."/>
            <person name="Gordon K.H."/>
            <person name="Jermiin L.S."/>
            <person name="McGaughran A."/>
            <person name="Oakeshott J.G."/>
            <person name="Papanikolaou A."/>
            <person name="Perera O.P."/>
            <person name="Rane R.V."/>
            <person name="Richards S."/>
            <person name="Tay W.T."/>
            <person name="Walsh T.K."/>
            <person name="Anderson A."/>
            <person name="Anderson C.J."/>
            <person name="Asgari S."/>
            <person name="Board P.G."/>
            <person name="Bretschneider A."/>
            <person name="Campbell P.M."/>
            <person name="Chertemps T."/>
            <person name="Christeller J.T."/>
            <person name="Coppin C.W."/>
            <person name="Downes S.J."/>
            <person name="Duan G."/>
            <person name="Farnsworth C.A."/>
            <person name="Good R.T."/>
            <person name="Han L.B."/>
            <person name="Han Y.C."/>
            <person name="Hatje K."/>
            <person name="Horne I."/>
            <person name="Huang Y.P."/>
            <person name="Hughes D.S."/>
            <person name="Jacquin-Joly E."/>
            <person name="James W."/>
            <person name="Jhangiani S."/>
            <person name="Kollmar M."/>
            <person name="Kuwar S.S."/>
            <person name="Li S."/>
            <person name="Liu N.Y."/>
            <person name="Maibeche M.T."/>
            <person name="Miller J.R."/>
            <person name="Montagne N."/>
            <person name="Perry T."/>
            <person name="Qu J."/>
            <person name="Song S.V."/>
            <person name="Sutton G.G."/>
            <person name="Vogel H."/>
            <person name="Walenz B.P."/>
            <person name="Xu W."/>
            <person name="Zhang H.J."/>
            <person name="Zou Z."/>
            <person name="Batterham P."/>
            <person name="Edwards O.R."/>
            <person name="Feyereisen R."/>
            <person name="Gibbs R.A."/>
            <person name="Heckel D.G."/>
            <person name="McGrath A."/>
            <person name="Robin C."/>
            <person name="Scherer S.E."/>
            <person name="Worley K.C."/>
            <person name="Wu Y.D."/>
        </authorList>
    </citation>
    <scope>NUCLEOTIDE SEQUENCE [LARGE SCALE GENOMIC DNA]</scope>
    <source>
        <strain evidence="1">Harm_GR_Male_#8</strain>
        <tissue evidence="1">Whole organism</tissue>
    </source>
</reference>
<keyword evidence="2" id="KW-1185">Reference proteome</keyword>
<gene>
    <name evidence="1" type="primary">HaOG202496</name>
    <name evidence="1" type="ORF">B5X24_HaOG202496</name>
</gene>
<proteinExistence type="predicted"/>
<protein>
    <submittedName>
        <fullName evidence="1">Uncharacterized protein</fullName>
    </submittedName>
</protein>
<name>A0A2W1BX71_HELAM</name>
<dbReference type="AlphaFoldDB" id="A0A2W1BX71"/>